<dbReference type="Proteomes" id="UP000789920">
    <property type="component" value="Unassembled WGS sequence"/>
</dbReference>
<gene>
    <name evidence="1" type="ORF">RPERSI_LOCUS27306</name>
</gene>
<dbReference type="EMBL" id="CAJVQC010095924">
    <property type="protein sequence ID" value="CAG8828704.1"/>
    <property type="molecule type" value="Genomic_DNA"/>
</dbReference>
<keyword evidence="2" id="KW-1185">Reference proteome</keyword>
<comment type="caution">
    <text evidence="1">The sequence shown here is derived from an EMBL/GenBank/DDBJ whole genome shotgun (WGS) entry which is preliminary data.</text>
</comment>
<organism evidence="1 2">
    <name type="scientific">Racocetra persica</name>
    <dbReference type="NCBI Taxonomy" id="160502"/>
    <lineage>
        <taxon>Eukaryota</taxon>
        <taxon>Fungi</taxon>
        <taxon>Fungi incertae sedis</taxon>
        <taxon>Mucoromycota</taxon>
        <taxon>Glomeromycotina</taxon>
        <taxon>Glomeromycetes</taxon>
        <taxon>Diversisporales</taxon>
        <taxon>Gigasporaceae</taxon>
        <taxon>Racocetra</taxon>
    </lineage>
</organism>
<sequence length="164" mass="19366">MEKIKNKNPLEETLVCTRCSYLKPLVEFILEDAKKRKKQDVDNFTNEEESTIDFANITDYVYDILLEYKNINDDFEGATKFQVKFNINFELICEALIDATEQDRNLHISNSIVNAVSNGDGYTYVYQSKYNSKKQDYISFTYWCNAQEELHKYHKKVEDASKRH</sequence>
<evidence type="ECO:0000313" key="2">
    <source>
        <dbReference type="Proteomes" id="UP000789920"/>
    </source>
</evidence>
<protein>
    <submittedName>
        <fullName evidence="1">16121_t:CDS:1</fullName>
    </submittedName>
</protein>
<reference evidence="1" key="1">
    <citation type="submission" date="2021-06" db="EMBL/GenBank/DDBJ databases">
        <authorList>
            <person name="Kallberg Y."/>
            <person name="Tangrot J."/>
            <person name="Rosling A."/>
        </authorList>
    </citation>
    <scope>NUCLEOTIDE SEQUENCE</scope>
    <source>
        <strain evidence="1">MA461A</strain>
    </source>
</reference>
<name>A0ACA9S626_9GLOM</name>
<proteinExistence type="predicted"/>
<accession>A0ACA9S626</accession>
<evidence type="ECO:0000313" key="1">
    <source>
        <dbReference type="EMBL" id="CAG8828704.1"/>
    </source>
</evidence>
<feature type="non-terminal residue" evidence="1">
    <location>
        <position position="164"/>
    </location>
</feature>